<dbReference type="NCBIfam" id="NF041384">
    <property type="entry name" value="YHS_seleno_dom"/>
    <property type="match status" value="1"/>
</dbReference>
<evidence type="ECO:0000313" key="4">
    <source>
        <dbReference type="Proteomes" id="UP001148313"/>
    </source>
</evidence>
<feature type="domain" description="YHS" evidence="2">
    <location>
        <begin position="58"/>
        <end position="95"/>
    </location>
</feature>
<reference evidence="3" key="1">
    <citation type="submission" date="2022-11" db="EMBL/GenBank/DDBJ databases">
        <title>Hoeflea poritis sp. nov., isolated from scleractinian coral Porites lutea.</title>
        <authorList>
            <person name="Zhang G."/>
            <person name="Wei Q."/>
            <person name="Cai L."/>
        </authorList>
    </citation>
    <scope>NUCLEOTIDE SEQUENCE</scope>
    <source>
        <strain evidence="3">E7-10</strain>
    </source>
</reference>
<dbReference type="RefSeq" id="WP_271092297.1">
    <property type="nucleotide sequence ID" value="NZ_JAPJZH010000023.1"/>
</dbReference>
<sequence length="175" mass="18708">MSLRTTAIALTLLAGSAFPAFAGDQYVDSSGYAVSGYDVVAYFDLDQNPIGSAQPAAVRGNAAYTVEHNGAKWAFSSAENRDKFAANPDKYAPQYDGHCAYGVAQGGKVPANPHLWRIVDGKLYLNITKNVVGFWEEDVPGNITTATTNWNTLEANAASDREIPQYDGVIGPVTN</sequence>
<dbReference type="Proteomes" id="UP001148313">
    <property type="component" value="Unassembled WGS sequence"/>
</dbReference>
<evidence type="ECO:0000313" key="3">
    <source>
        <dbReference type="EMBL" id="MDA4848430.1"/>
    </source>
</evidence>
<protein>
    <submittedName>
        <fullName evidence="3">YHS domain-containing protein</fullName>
    </submittedName>
</protein>
<feature type="chain" id="PRO_5045879319" evidence="1">
    <location>
        <begin position="23"/>
        <end position="175"/>
    </location>
</feature>
<dbReference type="InterPro" id="IPR007029">
    <property type="entry name" value="YHS_dom"/>
</dbReference>
<comment type="caution">
    <text evidence="3">The sequence shown here is derived from an EMBL/GenBank/DDBJ whole genome shotgun (WGS) entry which is preliminary data.</text>
</comment>
<name>A0ABT4VW51_9HYPH</name>
<accession>A0ABT4VW51</accession>
<gene>
    <name evidence="3" type="ORF">OOZ53_23935</name>
</gene>
<dbReference type="EMBL" id="JAPJZH010000023">
    <property type="protein sequence ID" value="MDA4848430.1"/>
    <property type="molecule type" value="Genomic_DNA"/>
</dbReference>
<evidence type="ECO:0000256" key="1">
    <source>
        <dbReference type="SAM" id="SignalP"/>
    </source>
</evidence>
<proteinExistence type="predicted"/>
<keyword evidence="1" id="KW-0732">Signal</keyword>
<organism evidence="3 4">
    <name type="scientific">Hoeflea poritis</name>
    <dbReference type="NCBI Taxonomy" id="2993659"/>
    <lineage>
        <taxon>Bacteria</taxon>
        <taxon>Pseudomonadati</taxon>
        <taxon>Pseudomonadota</taxon>
        <taxon>Alphaproteobacteria</taxon>
        <taxon>Hyphomicrobiales</taxon>
        <taxon>Rhizobiaceae</taxon>
        <taxon>Hoeflea</taxon>
    </lineage>
</organism>
<keyword evidence="4" id="KW-1185">Reference proteome</keyword>
<feature type="signal peptide" evidence="1">
    <location>
        <begin position="1"/>
        <end position="22"/>
    </location>
</feature>
<dbReference type="Pfam" id="PF04945">
    <property type="entry name" value="YHS"/>
    <property type="match status" value="1"/>
</dbReference>
<evidence type="ECO:0000259" key="2">
    <source>
        <dbReference type="Pfam" id="PF04945"/>
    </source>
</evidence>